<organism evidence="3 4">
    <name type="scientific">Streptococcus constellatus</name>
    <dbReference type="NCBI Taxonomy" id="76860"/>
    <lineage>
        <taxon>Bacteria</taxon>
        <taxon>Bacillati</taxon>
        <taxon>Bacillota</taxon>
        <taxon>Bacilli</taxon>
        <taxon>Lactobacillales</taxon>
        <taxon>Streptococcaceae</taxon>
        <taxon>Streptococcus</taxon>
        <taxon>Streptococcus anginosus group</taxon>
    </lineage>
</organism>
<gene>
    <name evidence="3" type="ORF">RN79_02445</name>
</gene>
<accession>A0A0C1K5X9</accession>
<dbReference type="InterPro" id="IPR010724">
    <property type="entry name" value="RepA_N"/>
</dbReference>
<dbReference type="AlphaFoldDB" id="A0A0C1K5X9"/>
<reference evidence="3 4" key="1">
    <citation type="submission" date="2014-12" db="EMBL/GenBank/DDBJ databases">
        <title>Partial genome sequence of Streptococcus constellatus KCOM 1650 (= ChDC B144).</title>
        <authorList>
            <person name="Kook J.-K."/>
            <person name="Park S.-N."/>
            <person name="Lim Y.K."/>
            <person name="Jo E."/>
        </authorList>
    </citation>
    <scope>NUCLEOTIDE SEQUENCE [LARGE SCALE GENOMIC DNA]</scope>
    <source>
        <strain evidence="3 4">KCOM 1650</strain>
    </source>
</reference>
<dbReference type="RefSeq" id="WP_039677003.1">
    <property type="nucleotide sequence ID" value="NZ_JALGPS010000002.1"/>
</dbReference>
<proteinExistence type="predicted"/>
<dbReference type="Proteomes" id="UP000031339">
    <property type="component" value="Unassembled WGS sequence"/>
</dbReference>
<evidence type="ECO:0000259" key="2">
    <source>
        <dbReference type="Pfam" id="PF06970"/>
    </source>
</evidence>
<dbReference type="Pfam" id="PF06970">
    <property type="entry name" value="RepA_N"/>
    <property type="match status" value="1"/>
</dbReference>
<feature type="compositionally biased region" description="Basic and acidic residues" evidence="1">
    <location>
        <begin position="156"/>
        <end position="168"/>
    </location>
</feature>
<feature type="domain" description="Replication initiator A N-terminal" evidence="2">
    <location>
        <begin position="14"/>
        <end position="88"/>
    </location>
</feature>
<protein>
    <submittedName>
        <fullName evidence="3">Replication initiator protein</fullName>
    </submittedName>
</protein>
<comment type="caution">
    <text evidence="3">The sequence shown here is derived from an EMBL/GenBank/DDBJ whole genome shotgun (WGS) entry which is preliminary data.</text>
</comment>
<dbReference type="OrthoDB" id="1695311at2"/>
<evidence type="ECO:0000256" key="1">
    <source>
        <dbReference type="SAM" id="MobiDB-lite"/>
    </source>
</evidence>
<sequence length="272" mass="31545">MKRITANQYQTSERYYKLPKLLFESERYKDMKLEVKVAYAVLKDRLELSLSKGWIDEDGAIYLIYSNSKLMALLGCSKSKLLSIKKTLREYGLIDEVQQSSSEKGRLANKIYLGELEHDMTLVLNSAGGGVQKTPGESQNHPGPVLNSAPSETEESETHISETEKSDLIAEDEEEKERQEEQEKEVLHRKVDKAILYDKDYIWNLVHSQLRKEKLSQTSADFAMRHFEERYRYALDHMRFAQTSEMVAEYVFNGILAEWNKELRKQEMGKSS</sequence>
<feature type="region of interest" description="Disordered" evidence="1">
    <location>
        <begin position="126"/>
        <end position="184"/>
    </location>
</feature>
<dbReference type="EMBL" id="JWIY01000001">
    <property type="protein sequence ID" value="KIC78450.1"/>
    <property type="molecule type" value="Genomic_DNA"/>
</dbReference>
<evidence type="ECO:0000313" key="3">
    <source>
        <dbReference type="EMBL" id="KIC78450.1"/>
    </source>
</evidence>
<name>A0A0C1K5X9_STRCV</name>
<evidence type="ECO:0000313" key="4">
    <source>
        <dbReference type="Proteomes" id="UP000031339"/>
    </source>
</evidence>